<reference evidence="3 4" key="1">
    <citation type="submission" date="2018-08" db="EMBL/GenBank/DDBJ databases">
        <title>Sequencing the genomes of 1000 actinobacteria strains.</title>
        <authorList>
            <person name="Klenk H.-P."/>
        </authorList>
    </citation>
    <scope>NUCLEOTIDE SEQUENCE [LARGE SCALE GENOMIC DNA]</scope>
    <source>
        <strain evidence="3 4">DSM 22967</strain>
    </source>
</reference>
<dbReference type="SUPFAM" id="SSF52266">
    <property type="entry name" value="SGNH hydrolase"/>
    <property type="match status" value="1"/>
</dbReference>
<protein>
    <submittedName>
        <fullName evidence="3">Lysophospholipase L1-like esterase</fullName>
    </submittedName>
</protein>
<gene>
    <name evidence="3" type="ORF">DFJ65_2809</name>
</gene>
<feature type="signal peptide" evidence="1">
    <location>
        <begin position="1"/>
        <end position="24"/>
    </location>
</feature>
<comment type="caution">
    <text evidence="3">The sequence shown here is derived from an EMBL/GenBank/DDBJ whole genome shotgun (WGS) entry which is preliminary data.</text>
</comment>
<evidence type="ECO:0000313" key="4">
    <source>
        <dbReference type="Proteomes" id="UP000256253"/>
    </source>
</evidence>
<dbReference type="InterPro" id="IPR013830">
    <property type="entry name" value="SGNH_hydro"/>
</dbReference>
<accession>A0A3D9UQI7</accession>
<keyword evidence="1" id="KW-0732">Signal</keyword>
<sequence length="287" mass="29111">MKRTLAVVGAAALVCSLGAAPARAGADNPHAASGSYVALGDSLAAGYQPGLGDNKTGGYVGGVYANLRSKYRGAKLVNLACSGETTTTMVGGGRCDYPGGATQLQTAVDTIKAEKGKVRLITLDIGANDVQTCVARAGAIDAACLQAGMVAVANNTKRIVNDLRAAAGPKTQIVLLNYYNPFLVFWLTGNQPLAQVSVQLQAQLSGLIAQAAASGDAKVADVATAFRSTDWTPTASGVPTNVAAICALTWMCSKTDIHANDAGYVLMASTVNPLVVGPIRPATASVG</sequence>
<organism evidence="3 4">
    <name type="scientific">Calidifontibacter indicus</name>
    <dbReference type="NCBI Taxonomy" id="419650"/>
    <lineage>
        <taxon>Bacteria</taxon>
        <taxon>Bacillati</taxon>
        <taxon>Actinomycetota</taxon>
        <taxon>Actinomycetes</taxon>
        <taxon>Micrococcales</taxon>
        <taxon>Dermacoccaceae</taxon>
        <taxon>Calidifontibacter</taxon>
    </lineage>
</organism>
<dbReference type="Gene3D" id="3.40.50.1110">
    <property type="entry name" value="SGNH hydrolase"/>
    <property type="match status" value="1"/>
</dbReference>
<name>A0A3D9UQI7_9MICO</name>
<dbReference type="AlphaFoldDB" id="A0A3D9UQI7"/>
<proteinExistence type="predicted"/>
<evidence type="ECO:0000259" key="2">
    <source>
        <dbReference type="Pfam" id="PF13472"/>
    </source>
</evidence>
<dbReference type="InterPro" id="IPR036514">
    <property type="entry name" value="SGNH_hydro_sf"/>
</dbReference>
<evidence type="ECO:0000313" key="3">
    <source>
        <dbReference type="EMBL" id="REF31728.1"/>
    </source>
</evidence>
<dbReference type="EMBL" id="QTUA01000001">
    <property type="protein sequence ID" value="REF31728.1"/>
    <property type="molecule type" value="Genomic_DNA"/>
</dbReference>
<dbReference type="Pfam" id="PF13472">
    <property type="entry name" value="Lipase_GDSL_2"/>
    <property type="match status" value="1"/>
</dbReference>
<feature type="domain" description="SGNH hydrolase-type esterase" evidence="2">
    <location>
        <begin position="38"/>
        <end position="264"/>
    </location>
</feature>
<evidence type="ECO:0000256" key="1">
    <source>
        <dbReference type="SAM" id="SignalP"/>
    </source>
</evidence>
<feature type="chain" id="PRO_5039524095" evidence="1">
    <location>
        <begin position="25"/>
        <end position="287"/>
    </location>
</feature>
<keyword evidence="4" id="KW-1185">Reference proteome</keyword>
<dbReference type="Proteomes" id="UP000256253">
    <property type="component" value="Unassembled WGS sequence"/>
</dbReference>
<dbReference type="RefSeq" id="WP_170144099.1">
    <property type="nucleotide sequence ID" value="NZ_QTUA01000001.1"/>
</dbReference>